<gene>
    <name evidence="2" type="ordered locus">BURPS1106A_A0451</name>
</gene>
<dbReference type="RefSeq" id="WP_004536872.1">
    <property type="nucleotide sequence ID" value="NC_009078.1"/>
</dbReference>
<feature type="region of interest" description="Disordered" evidence="1">
    <location>
        <begin position="48"/>
        <end position="91"/>
    </location>
</feature>
<reference evidence="3" key="1">
    <citation type="submission" date="2007-02" db="EMBL/GenBank/DDBJ databases">
        <authorList>
            <person name="DeShazer D."/>
            <person name="Woods D.E."/>
            <person name="Nierman W.C."/>
        </authorList>
    </citation>
    <scope>NUCLEOTIDE SEQUENCE [LARGE SCALE GENOMIC DNA]</scope>
    <source>
        <strain evidence="3">1106a</strain>
    </source>
</reference>
<evidence type="ECO:0000313" key="3">
    <source>
        <dbReference type="Proteomes" id="UP000006738"/>
    </source>
</evidence>
<dbReference type="Proteomes" id="UP000006738">
    <property type="component" value="Chromosome II"/>
</dbReference>
<dbReference type="HOGENOM" id="CLU_2421282_0_0_4"/>
<dbReference type="AlphaFoldDB" id="A3P2D4"/>
<dbReference type="KEGG" id="bpl:BURPS1106A_A0451"/>
<protein>
    <submittedName>
        <fullName evidence="2">Uncharacterized protein</fullName>
    </submittedName>
</protein>
<name>A3P2D4_BURP0</name>
<sequence>MYKYVSEPRDERRPGRLTLLSKSGSFGYLSVDARRSLVRRPRIARSVAAERRGPDRTAPRAMSMSVPLSFATSPSRKRRGAVAASHACMQR</sequence>
<proteinExistence type="predicted"/>
<evidence type="ECO:0000313" key="2">
    <source>
        <dbReference type="EMBL" id="ABN95558.1"/>
    </source>
</evidence>
<dbReference type="EMBL" id="CP000573">
    <property type="protein sequence ID" value="ABN95558.1"/>
    <property type="molecule type" value="Genomic_DNA"/>
</dbReference>
<organism evidence="2 3">
    <name type="scientific">Burkholderia pseudomallei (strain 1106a)</name>
    <dbReference type="NCBI Taxonomy" id="357348"/>
    <lineage>
        <taxon>Bacteria</taxon>
        <taxon>Pseudomonadati</taxon>
        <taxon>Pseudomonadota</taxon>
        <taxon>Betaproteobacteria</taxon>
        <taxon>Burkholderiales</taxon>
        <taxon>Burkholderiaceae</taxon>
        <taxon>Burkholderia</taxon>
        <taxon>pseudomallei group</taxon>
    </lineage>
</organism>
<evidence type="ECO:0000256" key="1">
    <source>
        <dbReference type="SAM" id="MobiDB-lite"/>
    </source>
</evidence>
<accession>A3P2D4</accession>
<feature type="compositionally biased region" description="Basic and acidic residues" evidence="1">
    <location>
        <begin position="48"/>
        <end position="58"/>
    </location>
</feature>